<evidence type="ECO:0000256" key="3">
    <source>
        <dbReference type="ARBA" id="ARBA00022448"/>
    </source>
</evidence>
<dbReference type="CDD" id="cd01132">
    <property type="entry name" value="F1-ATPase_alpha_CD"/>
    <property type="match status" value="1"/>
</dbReference>
<dbReference type="Pfam" id="PF00213">
    <property type="entry name" value="OSCP"/>
    <property type="match status" value="1"/>
</dbReference>
<dbReference type="SUPFAM" id="SSF52540">
    <property type="entry name" value="P-loop containing nucleoside triphosphate hydrolases"/>
    <property type="match status" value="1"/>
</dbReference>
<feature type="domain" description="ATP synthase alpha subunit C-terminal" evidence="16">
    <location>
        <begin position="541"/>
        <end position="666"/>
    </location>
</feature>
<gene>
    <name evidence="14" type="primary">atpH</name>
    <name evidence="13" type="synonym">atpA</name>
    <name evidence="18" type="ORF">E7272_09880</name>
</gene>
<keyword evidence="9 14" id="KW-0406">Ion transport</keyword>
<dbReference type="HAMAP" id="MF_01346">
    <property type="entry name" value="ATP_synth_alpha_bact"/>
    <property type="match status" value="1"/>
</dbReference>
<comment type="catalytic activity">
    <reaction evidence="13">
        <text>ATP + H2O + 4 H(+)(in) = ADP + phosphate + 5 H(+)(out)</text>
        <dbReference type="Rhea" id="RHEA:57720"/>
        <dbReference type="ChEBI" id="CHEBI:15377"/>
        <dbReference type="ChEBI" id="CHEBI:15378"/>
        <dbReference type="ChEBI" id="CHEBI:30616"/>
        <dbReference type="ChEBI" id="CHEBI:43474"/>
        <dbReference type="ChEBI" id="CHEBI:456216"/>
        <dbReference type="EC" id="7.1.2.2"/>
    </reaction>
</comment>
<dbReference type="NCBIfam" id="TIGR00962">
    <property type="entry name" value="atpA"/>
    <property type="match status" value="1"/>
</dbReference>
<dbReference type="SUPFAM" id="SSF47917">
    <property type="entry name" value="C-terminal domain of alpha and beta subunits of F1 ATP synthase"/>
    <property type="match status" value="1"/>
</dbReference>
<evidence type="ECO:0000256" key="8">
    <source>
        <dbReference type="ARBA" id="ARBA00022967"/>
    </source>
</evidence>
<comment type="function">
    <text evidence="14">This protein is part of the stalk that links CF(0) to CF(1). It either transmits conformational changes from CF(0) to CF(1) or is implicated in proton conduction.</text>
</comment>
<dbReference type="NCBIfam" id="NF009884">
    <property type="entry name" value="PRK13343.1"/>
    <property type="match status" value="1"/>
</dbReference>
<protein>
    <recommendedName>
        <fullName evidence="13 14">Multifunctional fusion protein</fullName>
    </recommendedName>
    <domain>
        <recommendedName>
            <fullName evidence="13">ATP synthase subunit alpha</fullName>
            <ecNumber evidence="13">7.1.2.2</ecNumber>
        </recommendedName>
        <alternativeName>
            <fullName evidence="13">ATP synthase F1 sector subunit alpha</fullName>
        </alternativeName>
        <alternativeName>
            <fullName evidence="13">F-ATPase subunit alpha</fullName>
        </alternativeName>
    </domain>
    <domain>
        <recommendedName>
            <fullName evidence="14">ATP synthase subunit delta</fullName>
        </recommendedName>
        <alternativeName>
            <fullName evidence="14">ATP synthase F(1) sector subunit delta</fullName>
        </alternativeName>
        <alternativeName>
            <fullName evidence="14">F-type ATPase subunit delta</fullName>
            <shortName evidence="14">F-ATPase subunit delta</shortName>
        </alternativeName>
    </domain>
</protein>
<comment type="function">
    <text evidence="13">Produces ATP from ADP in the presence of a proton gradient across the membrane. The alpha chain is a regulatory subunit.</text>
</comment>
<dbReference type="InterPro" id="IPR033732">
    <property type="entry name" value="ATP_synth_F1_a_nt-bd_dom"/>
</dbReference>
<dbReference type="Gene3D" id="1.20.150.20">
    <property type="entry name" value="ATP synthase alpha/beta chain, C-terminal domain"/>
    <property type="match status" value="1"/>
</dbReference>
<dbReference type="InterPro" id="IPR038376">
    <property type="entry name" value="ATP_synth_asu_C_sf"/>
</dbReference>
<evidence type="ECO:0000259" key="15">
    <source>
        <dbReference type="Pfam" id="PF00006"/>
    </source>
</evidence>
<name>A0A927UDJ9_9FIRM</name>
<evidence type="ECO:0000256" key="12">
    <source>
        <dbReference type="ARBA" id="ARBA00023310"/>
    </source>
</evidence>
<dbReference type="InterPro" id="IPR005294">
    <property type="entry name" value="ATP_synth_F1_asu"/>
</dbReference>
<dbReference type="InterPro" id="IPR000194">
    <property type="entry name" value="ATPase_F1/V1/A1_a/bsu_nucl-bd"/>
</dbReference>
<sequence>MTEKTLEYARGLHSIANAEVFLQSAASILEAVPAVGEELNNPTVELSKKCIVVDSIFPHEIRNFLKLLCSNGDFDLFNDIKEAFEESLAAKSEVVEKAKLRYVTAPTDEQLAGIKRFLAKETGNADIQVELVNDPSLKSGFVISVGTKEYDWSEQGRIKQLATKIDAAVGVSSVDESILSILKASVDEFELEIKDNEVGIVTWVGDGIANIDGIDHAFYGEIVIFDCGVKGMVQDVRRDEIGVILFGRDTLIKEGSRVVRTGKMAGIPVGNGFLGRIVDALGTPLDGAGEIEEDGYRPIECPAPSIVDRKSVSVPMETGLLSIDSMFPIGRGQRELIIGDRQTGKTSIATDTIINQKGKDVICVYVAIGQKASTIAKLVSTLKAHGAMDYTIIVNATASDSASLQYIAPYAGTALAEYFMYSGKDVLIVYDDLSKHAVAYRAISLLLERSPGREAYPGDVFYLHSRLLERSARITDEAGGGSITALPIIETQAGDLSAYIPTNVISITDGQIFLESELFNAGQRPAVNVGLSVSRVGGAAQTKAMKKAAGSVRIDLAQYREMEVFTQFSSDLDEATKKQLAHGRALMELLKQPLGRPFTMAEQVIILVSANAHIFSDVALSDIKKFRADMLEFFKTEHSEIISTLESTKDLSEDTKSAIIDAATEFKKNQE</sequence>
<dbReference type="PANTHER" id="PTHR48082:SF2">
    <property type="entry name" value="ATP SYNTHASE SUBUNIT ALPHA, MITOCHONDRIAL"/>
    <property type="match status" value="1"/>
</dbReference>
<keyword evidence="12 14" id="KW-0066">ATP synthesis</keyword>
<organism evidence="18 19">
    <name type="scientific">Pseudobutyrivibrio ruminis</name>
    <dbReference type="NCBI Taxonomy" id="46206"/>
    <lineage>
        <taxon>Bacteria</taxon>
        <taxon>Bacillati</taxon>
        <taxon>Bacillota</taxon>
        <taxon>Clostridia</taxon>
        <taxon>Lachnospirales</taxon>
        <taxon>Lachnospiraceae</taxon>
        <taxon>Pseudobutyrivibrio</taxon>
    </lineage>
</organism>
<dbReference type="Proteomes" id="UP000766246">
    <property type="component" value="Unassembled WGS sequence"/>
</dbReference>
<dbReference type="CDD" id="cd18113">
    <property type="entry name" value="ATP-synt_F1_alpha_C"/>
    <property type="match status" value="1"/>
</dbReference>
<dbReference type="InterPro" id="IPR000793">
    <property type="entry name" value="ATP_synth_asu_C"/>
</dbReference>
<feature type="binding site" evidence="13">
    <location>
        <begin position="339"/>
        <end position="346"/>
    </location>
    <ligand>
        <name>ATP</name>
        <dbReference type="ChEBI" id="CHEBI:30616"/>
    </ligand>
</feature>
<evidence type="ECO:0000256" key="4">
    <source>
        <dbReference type="ARBA" id="ARBA00022475"/>
    </source>
</evidence>
<keyword evidence="11 14" id="KW-0139">CF(1)</keyword>
<dbReference type="Pfam" id="PF00306">
    <property type="entry name" value="ATP-synt_ab_C"/>
    <property type="match status" value="1"/>
</dbReference>
<keyword evidence="7 13" id="KW-0067">ATP-binding</keyword>
<evidence type="ECO:0000256" key="1">
    <source>
        <dbReference type="ARBA" id="ARBA00004370"/>
    </source>
</evidence>
<evidence type="ECO:0000313" key="19">
    <source>
        <dbReference type="Proteomes" id="UP000766246"/>
    </source>
</evidence>
<comment type="function">
    <text evidence="14">F(1)F(0) ATP synthase produces ATP from ADP in the presence of a proton or sodium gradient. F-type ATPases consist of two structural domains, F(1) containing the extramembraneous catalytic core and F(0) containing the membrane proton channel, linked together by a central stalk and a peripheral stalk. During catalysis, ATP synthesis in the catalytic domain of F(1) is coupled via a rotary mechanism of the central stalk subunits to proton translocation.</text>
</comment>
<dbReference type="GO" id="GO:0005524">
    <property type="term" value="F:ATP binding"/>
    <property type="evidence" value="ECO:0007669"/>
    <property type="project" value="UniProtKB-UniRule"/>
</dbReference>
<evidence type="ECO:0000256" key="2">
    <source>
        <dbReference type="ARBA" id="ARBA00008936"/>
    </source>
</evidence>
<evidence type="ECO:0000256" key="10">
    <source>
        <dbReference type="ARBA" id="ARBA00023136"/>
    </source>
</evidence>
<comment type="subcellular location">
    <subcellularLocation>
        <location evidence="14">Cell membrane</location>
        <topology evidence="14">Peripheral membrane protein</topology>
    </subcellularLocation>
    <subcellularLocation>
        <location evidence="1">Membrane</location>
    </subcellularLocation>
</comment>
<dbReference type="PANTHER" id="PTHR48082">
    <property type="entry name" value="ATP SYNTHASE SUBUNIT ALPHA, MITOCHONDRIAL"/>
    <property type="match status" value="1"/>
</dbReference>
<evidence type="ECO:0000256" key="14">
    <source>
        <dbReference type="HAMAP-Rule" id="MF_01416"/>
    </source>
</evidence>
<keyword evidence="10 14" id="KW-0472">Membrane</keyword>
<dbReference type="SUPFAM" id="SSF50615">
    <property type="entry name" value="N-terminal domain of alpha and beta subunits of F1 ATP synthase"/>
    <property type="match status" value="1"/>
</dbReference>
<comment type="similarity">
    <text evidence="2 13">Belongs to the ATPase alpha/beta chains family.</text>
</comment>
<dbReference type="InterPro" id="IPR027417">
    <property type="entry name" value="P-loop_NTPase"/>
</dbReference>
<dbReference type="GO" id="GO:0046933">
    <property type="term" value="F:proton-transporting ATP synthase activity, rotational mechanism"/>
    <property type="evidence" value="ECO:0007669"/>
    <property type="project" value="UniProtKB-UniRule"/>
</dbReference>
<evidence type="ECO:0000256" key="7">
    <source>
        <dbReference type="ARBA" id="ARBA00022840"/>
    </source>
</evidence>
<evidence type="ECO:0000259" key="16">
    <source>
        <dbReference type="Pfam" id="PF00306"/>
    </source>
</evidence>
<dbReference type="Pfam" id="PF02874">
    <property type="entry name" value="ATP-synt_ab_N"/>
    <property type="match status" value="1"/>
</dbReference>
<dbReference type="EMBL" id="SVER01000025">
    <property type="protein sequence ID" value="MBE5920138.1"/>
    <property type="molecule type" value="Genomic_DNA"/>
</dbReference>
<dbReference type="AlphaFoldDB" id="A0A927UDJ9"/>
<evidence type="ECO:0000256" key="9">
    <source>
        <dbReference type="ARBA" id="ARBA00023065"/>
    </source>
</evidence>
<dbReference type="Pfam" id="PF00006">
    <property type="entry name" value="ATP-synt_ab"/>
    <property type="match status" value="1"/>
</dbReference>
<keyword evidence="8 13" id="KW-1278">Translocase</keyword>
<dbReference type="Gene3D" id="3.40.50.300">
    <property type="entry name" value="P-loop containing nucleotide triphosphate hydrolases"/>
    <property type="match status" value="1"/>
</dbReference>
<keyword evidence="6 14" id="KW-0375">Hydrogen ion transport</keyword>
<evidence type="ECO:0000256" key="6">
    <source>
        <dbReference type="ARBA" id="ARBA00022781"/>
    </source>
</evidence>
<keyword evidence="4 14" id="KW-1003">Cell membrane</keyword>
<reference evidence="18" key="1">
    <citation type="submission" date="2019-04" db="EMBL/GenBank/DDBJ databases">
        <title>Evolution of Biomass-Degrading Anaerobic Consortia Revealed by Metagenomics.</title>
        <authorList>
            <person name="Peng X."/>
        </authorList>
    </citation>
    <scope>NUCLEOTIDE SEQUENCE</scope>
    <source>
        <strain evidence="18">SIG311</strain>
    </source>
</reference>
<dbReference type="EC" id="7.1.2.2" evidence="13"/>
<dbReference type="FunFam" id="1.20.150.20:FF:000001">
    <property type="entry name" value="ATP synthase subunit alpha"/>
    <property type="match status" value="1"/>
</dbReference>
<dbReference type="InterPro" id="IPR004100">
    <property type="entry name" value="ATPase_F1/V1/A1_a/bsu_N"/>
</dbReference>
<keyword evidence="3 14" id="KW-0813">Transport</keyword>
<accession>A0A927UDJ9</accession>
<feature type="domain" description="ATPase F1/V1/A1 complex alpha/beta subunit N-terminal" evidence="17">
    <location>
        <begin position="197"/>
        <end position="262"/>
    </location>
</feature>
<dbReference type="InterPro" id="IPR020003">
    <property type="entry name" value="ATPase_a/bsu_AS"/>
</dbReference>
<comment type="caution">
    <text evidence="18">The sequence shown here is derived from an EMBL/GenBank/DDBJ whole genome shotgun (WGS) entry which is preliminary data.</text>
</comment>
<feature type="domain" description="ATPase F1/V1/A1 complex alpha/beta subunit nucleotide-binding" evidence="15">
    <location>
        <begin position="319"/>
        <end position="534"/>
    </location>
</feature>
<keyword evidence="5 13" id="KW-0547">Nucleotide-binding</keyword>
<dbReference type="Gene3D" id="1.10.520.20">
    <property type="entry name" value="N-terminal domain of the delta subunit of the F1F0-ATP synthase"/>
    <property type="match status" value="1"/>
</dbReference>
<evidence type="ECO:0000256" key="11">
    <source>
        <dbReference type="ARBA" id="ARBA00023196"/>
    </source>
</evidence>
<dbReference type="Gene3D" id="2.40.30.20">
    <property type="match status" value="1"/>
</dbReference>
<dbReference type="GO" id="GO:0045259">
    <property type="term" value="C:proton-transporting ATP synthase complex"/>
    <property type="evidence" value="ECO:0007669"/>
    <property type="project" value="UniProtKB-KW"/>
</dbReference>
<evidence type="ECO:0000256" key="13">
    <source>
        <dbReference type="HAMAP-Rule" id="MF_01346"/>
    </source>
</evidence>
<dbReference type="GO" id="GO:0043531">
    <property type="term" value="F:ADP binding"/>
    <property type="evidence" value="ECO:0007669"/>
    <property type="project" value="TreeGrafter"/>
</dbReference>
<feature type="site" description="Required for activity" evidence="13">
    <location>
        <position position="532"/>
    </location>
</feature>
<dbReference type="InterPro" id="IPR023366">
    <property type="entry name" value="ATP_synth_asu-like_sf"/>
</dbReference>
<evidence type="ECO:0000259" key="17">
    <source>
        <dbReference type="Pfam" id="PF02874"/>
    </source>
</evidence>
<dbReference type="FunFam" id="3.40.50.300:FF:000002">
    <property type="entry name" value="ATP synthase subunit alpha"/>
    <property type="match status" value="1"/>
</dbReference>
<evidence type="ECO:0000256" key="5">
    <source>
        <dbReference type="ARBA" id="ARBA00022741"/>
    </source>
</evidence>
<dbReference type="InterPro" id="IPR036121">
    <property type="entry name" value="ATPase_F1/V1/A1_a/bsu_N_sf"/>
</dbReference>
<dbReference type="InterPro" id="IPR026015">
    <property type="entry name" value="ATP_synth_OSCP/delta_N_sf"/>
</dbReference>
<dbReference type="InterPro" id="IPR000711">
    <property type="entry name" value="ATPase_OSCP/dsu"/>
</dbReference>
<dbReference type="HAMAP" id="MF_01416">
    <property type="entry name" value="ATP_synth_delta_bact"/>
    <property type="match status" value="1"/>
</dbReference>
<evidence type="ECO:0000313" key="18">
    <source>
        <dbReference type="EMBL" id="MBE5920138.1"/>
    </source>
</evidence>
<dbReference type="CDD" id="cd18116">
    <property type="entry name" value="ATP-synt_F1_alpha_N"/>
    <property type="match status" value="1"/>
</dbReference>
<comment type="similarity">
    <text evidence="14">Belongs to the ATPase delta chain family.</text>
</comment>
<dbReference type="GO" id="GO:0005886">
    <property type="term" value="C:plasma membrane"/>
    <property type="evidence" value="ECO:0007669"/>
    <property type="project" value="UniProtKB-SubCell"/>
</dbReference>
<proteinExistence type="inferred from homology"/>
<dbReference type="SUPFAM" id="SSF47928">
    <property type="entry name" value="N-terminal domain of the delta subunit of the F1F0-ATP synthase"/>
    <property type="match status" value="1"/>
</dbReference>
<dbReference type="PROSITE" id="PS00152">
    <property type="entry name" value="ATPASE_ALPHA_BETA"/>
    <property type="match status" value="1"/>
</dbReference>